<organism evidence="4 5">
    <name type="scientific">Sporolactobacillus inulinus</name>
    <dbReference type="NCBI Taxonomy" id="2078"/>
    <lineage>
        <taxon>Bacteria</taxon>
        <taxon>Bacillati</taxon>
        <taxon>Bacillota</taxon>
        <taxon>Bacilli</taxon>
        <taxon>Bacillales</taxon>
        <taxon>Sporolactobacillaceae</taxon>
        <taxon>Sporolactobacillus</taxon>
    </lineage>
</organism>
<dbReference type="InterPro" id="IPR001647">
    <property type="entry name" value="HTH_TetR"/>
</dbReference>
<dbReference type="Gene3D" id="1.10.10.60">
    <property type="entry name" value="Homeodomain-like"/>
    <property type="match status" value="1"/>
</dbReference>
<dbReference type="Gene3D" id="1.10.357.10">
    <property type="entry name" value="Tetracycline Repressor, domain 2"/>
    <property type="match status" value="1"/>
</dbReference>
<dbReference type="RefSeq" id="WP_262392353.1">
    <property type="nucleotide sequence ID" value="NZ_BEXB01000007.1"/>
</dbReference>
<gene>
    <name evidence="4" type="ORF">NBRC111894_1237</name>
</gene>
<proteinExistence type="predicted"/>
<dbReference type="InterPro" id="IPR036271">
    <property type="entry name" value="Tet_transcr_reg_TetR-rel_C_sf"/>
</dbReference>
<dbReference type="GO" id="GO:0003677">
    <property type="term" value="F:DNA binding"/>
    <property type="evidence" value="ECO:0007669"/>
    <property type="project" value="UniProtKB-UniRule"/>
</dbReference>
<evidence type="ECO:0000259" key="3">
    <source>
        <dbReference type="PROSITE" id="PS50977"/>
    </source>
</evidence>
<dbReference type="PANTHER" id="PTHR43479:SF11">
    <property type="entry name" value="ACREF_ENVCD OPERON REPRESSOR-RELATED"/>
    <property type="match status" value="1"/>
</dbReference>
<reference evidence="4 5" key="1">
    <citation type="submission" date="2017-11" db="EMBL/GenBank/DDBJ databases">
        <title>Draft Genome Sequence of Sporolactobacillus inulinus NBRC 111894 Isolated from Koso, a Japanese Sugar-Vegetable Fermented Beverage.</title>
        <authorList>
            <person name="Chiou T.Y."/>
            <person name="Oshima K."/>
            <person name="Suda W."/>
            <person name="Hattori M."/>
            <person name="Takahashi T."/>
        </authorList>
    </citation>
    <scope>NUCLEOTIDE SEQUENCE [LARGE SCALE GENOMIC DNA]</scope>
    <source>
        <strain evidence="4 5">NBRC111894</strain>
    </source>
</reference>
<dbReference type="SUPFAM" id="SSF48498">
    <property type="entry name" value="Tetracyclin repressor-like, C-terminal domain"/>
    <property type="match status" value="1"/>
</dbReference>
<dbReference type="EMBL" id="BEXB01000007">
    <property type="protein sequence ID" value="GAY75683.1"/>
    <property type="molecule type" value="Genomic_DNA"/>
</dbReference>
<dbReference type="InterPro" id="IPR049488">
    <property type="entry name" value="TM_1030-like_C"/>
</dbReference>
<feature type="DNA-binding region" description="H-T-H motif" evidence="2">
    <location>
        <begin position="26"/>
        <end position="45"/>
    </location>
</feature>
<dbReference type="PRINTS" id="PR00455">
    <property type="entry name" value="HTHTETR"/>
</dbReference>
<comment type="caution">
    <text evidence="4">The sequence shown here is derived from an EMBL/GenBank/DDBJ whole genome shotgun (WGS) entry which is preliminary data.</text>
</comment>
<sequence length="205" mass="23693">MEESKEKAILTAAIHEFAVKGFDRASTNQIAKASMVSKGLIFHYYESKEKLFEASVNYALEISETELNYTQWNFDGDLIEKLKHYCTLEFKFFHDYPDVYQMLMAAFTRPPKELSDKMTQLLKELTSVAPQFFKTIVSNLDLKEDVDADVLQAVFESHYTYYMTRAMAYSQSHPDSTVEELNPIINQFLAMLKMSLRGLLKSDSE</sequence>
<dbReference type="SUPFAM" id="SSF46689">
    <property type="entry name" value="Homeodomain-like"/>
    <property type="match status" value="1"/>
</dbReference>
<dbReference type="Proteomes" id="UP000319716">
    <property type="component" value="Unassembled WGS sequence"/>
</dbReference>
<dbReference type="PROSITE" id="PS50977">
    <property type="entry name" value="HTH_TETR_2"/>
    <property type="match status" value="1"/>
</dbReference>
<name>A0A4Y1Z9R8_9BACL</name>
<feature type="domain" description="HTH tetR-type" evidence="3">
    <location>
        <begin position="3"/>
        <end position="63"/>
    </location>
</feature>
<dbReference type="Pfam" id="PF21256">
    <property type="entry name" value="TetR_C_5-like"/>
    <property type="match status" value="1"/>
</dbReference>
<protein>
    <submittedName>
        <fullName evidence="4">Transcriptional regulator, TetR family</fullName>
    </submittedName>
</protein>
<evidence type="ECO:0000256" key="2">
    <source>
        <dbReference type="PROSITE-ProRule" id="PRU00335"/>
    </source>
</evidence>
<keyword evidence="1 2" id="KW-0238">DNA-binding</keyword>
<dbReference type="Pfam" id="PF00440">
    <property type="entry name" value="TetR_N"/>
    <property type="match status" value="1"/>
</dbReference>
<evidence type="ECO:0000313" key="4">
    <source>
        <dbReference type="EMBL" id="GAY75683.1"/>
    </source>
</evidence>
<dbReference type="InterPro" id="IPR009057">
    <property type="entry name" value="Homeodomain-like_sf"/>
</dbReference>
<evidence type="ECO:0000313" key="5">
    <source>
        <dbReference type="Proteomes" id="UP000319716"/>
    </source>
</evidence>
<evidence type="ECO:0000256" key="1">
    <source>
        <dbReference type="ARBA" id="ARBA00023125"/>
    </source>
</evidence>
<dbReference type="InterPro" id="IPR050624">
    <property type="entry name" value="HTH-type_Tx_Regulator"/>
</dbReference>
<dbReference type="AlphaFoldDB" id="A0A4Y1Z9R8"/>
<accession>A0A4Y1Z9R8</accession>
<dbReference type="PANTHER" id="PTHR43479">
    <property type="entry name" value="ACREF/ENVCD OPERON REPRESSOR-RELATED"/>
    <property type="match status" value="1"/>
</dbReference>